<dbReference type="Proteomes" id="UP000694872">
    <property type="component" value="Unplaced"/>
</dbReference>
<evidence type="ECO:0000313" key="7">
    <source>
        <dbReference type="RefSeq" id="XP_013163364.1"/>
    </source>
</evidence>
<keyword evidence="4" id="KW-0804">Transcription</keyword>
<keyword evidence="3" id="KW-0805">Transcription regulation</keyword>
<evidence type="ECO:0000256" key="2">
    <source>
        <dbReference type="ARBA" id="ARBA00016807"/>
    </source>
</evidence>
<dbReference type="AlphaFoldDB" id="A0AAJ7E5E6"/>
<evidence type="ECO:0000256" key="3">
    <source>
        <dbReference type="ARBA" id="ARBA00023015"/>
    </source>
</evidence>
<dbReference type="KEGG" id="pxu:106114632"/>
<evidence type="ECO:0000256" key="1">
    <source>
        <dbReference type="ARBA" id="ARBA00011764"/>
    </source>
</evidence>
<protein>
    <recommendedName>
        <fullName evidence="2">Regulatory protein zeste</fullName>
    </recommendedName>
</protein>
<proteinExistence type="predicted"/>
<feature type="domain" description="Myb-like" evidence="6">
    <location>
        <begin position="1"/>
        <end position="74"/>
    </location>
</feature>
<name>A0AAJ7E5E6_PAPXU</name>
<dbReference type="InterPro" id="IPR001005">
    <property type="entry name" value="SANT/Myb"/>
</dbReference>
<evidence type="ECO:0000256" key="5">
    <source>
        <dbReference type="ARBA" id="ARBA00025466"/>
    </source>
</evidence>
<reference evidence="7" key="1">
    <citation type="submission" date="2025-08" db="UniProtKB">
        <authorList>
            <consortium name="RefSeq"/>
        </authorList>
    </citation>
    <scope>IDENTIFICATION</scope>
</reference>
<evidence type="ECO:0000256" key="4">
    <source>
        <dbReference type="ARBA" id="ARBA00023163"/>
    </source>
</evidence>
<organism evidence="7">
    <name type="scientific">Papilio xuthus</name>
    <name type="common">Asian swallowtail butterfly</name>
    <dbReference type="NCBI Taxonomy" id="66420"/>
    <lineage>
        <taxon>Eukaryota</taxon>
        <taxon>Metazoa</taxon>
        <taxon>Ecdysozoa</taxon>
        <taxon>Arthropoda</taxon>
        <taxon>Hexapoda</taxon>
        <taxon>Insecta</taxon>
        <taxon>Pterygota</taxon>
        <taxon>Neoptera</taxon>
        <taxon>Endopterygota</taxon>
        <taxon>Lepidoptera</taxon>
        <taxon>Glossata</taxon>
        <taxon>Ditrysia</taxon>
        <taxon>Papilionoidea</taxon>
        <taxon>Papilionidae</taxon>
        <taxon>Papilioninae</taxon>
        <taxon>Papilio</taxon>
    </lineage>
</organism>
<dbReference type="Pfam" id="PF13873">
    <property type="entry name" value="Myb_DNA-bind_5"/>
    <property type="match status" value="1"/>
</dbReference>
<comment type="subunit">
    <text evidence="1">Self-associates forming complexes of several hundred monomers.</text>
</comment>
<evidence type="ECO:0000259" key="6">
    <source>
        <dbReference type="PROSITE" id="PS50090"/>
    </source>
</evidence>
<dbReference type="PROSITE" id="PS50090">
    <property type="entry name" value="MYB_LIKE"/>
    <property type="match status" value="1"/>
</dbReference>
<sequence length="146" mass="17103">MESQSSKPLTKDETKALLLLIEESNIIIRNKKMNAATNQMKVQEWIRIAQKFNNTISTRERTPRQLRLKWENLKKSVRKRNATIQMNSMTGGIPEYIRPDEVLDRVSSMLNCTINDYSDKFRGDSELNNDACSSPDYYFKHHTIYL</sequence>
<gene>
    <name evidence="7" type="primary">LOC106114632</name>
</gene>
<comment type="function">
    <text evidence="5">Involved in transvection phenomena (= synapsis-dependent gene expression), where the synaptic pairing of chromosomes carrying genes with which zeste interacts influences the expression of these genes. Zeste binds to DNA and stimulates transcription from a nearby promoter.</text>
</comment>
<accession>A0AAJ7E5E6</accession>
<dbReference type="InterPro" id="IPR028002">
    <property type="entry name" value="Myb_DNA-bind_5"/>
</dbReference>
<dbReference type="GeneID" id="106114632"/>
<dbReference type="RefSeq" id="XP_013163364.1">
    <property type="nucleotide sequence ID" value="XM_013307910.1"/>
</dbReference>